<keyword evidence="1" id="KW-0808">Transferase</keyword>
<dbReference type="KEGG" id="mpad:KEF85_11660"/>
<name>A0A975R8H8_9GAMM</name>
<dbReference type="EC" id="2.1.1.-" evidence="1"/>
<dbReference type="PANTHER" id="PTHR36112">
    <property type="entry name" value="RIBOSOMAL RNA SMALL SUBUNIT METHYLTRANSFERASE J"/>
    <property type="match status" value="1"/>
</dbReference>
<evidence type="ECO:0000313" key="1">
    <source>
        <dbReference type="EMBL" id="QWF70007.1"/>
    </source>
</evidence>
<dbReference type="PANTHER" id="PTHR36112:SF1">
    <property type="entry name" value="RIBOSOMAL RNA SMALL SUBUNIT METHYLTRANSFERASE J"/>
    <property type="match status" value="1"/>
</dbReference>
<dbReference type="GO" id="GO:0008990">
    <property type="term" value="F:rRNA (guanine-N2-)-methyltransferase activity"/>
    <property type="evidence" value="ECO:0007669"/>
    <property type="project" value="InterPro"/>
</dbReference>
<dbReference type="EMBL" id="CP073754">
    <property type="protein sequence ID" value="QWF70007.1"/>
    <property type="molecule type" value="Genomic_DNA"/>
</dbReference>
<reference evidence="1" key="1">
    <citation type="submission" date="2021-04" db="EMBL/GenBank/DDBJ databases">
        <title>Draft genome sequence data of methanotrophic Methylovulum sp. strain S1L and Methylomonas sp. strain S2AM isolated from boreal lake water columns.</title>
        <authorList>
            <person name="Rissanen A.J."/>
            <person name="Mangayil R."/>
            <person name="Svenning M.M."/>
            <person name="Khanongnuch R."/>
        </authorList>
    </citation>
    <scope>NUCLEOTIDE SEQUENCE</scope>
    <source>
        <strain evidence="1">S2AM</strain>
    </source>
</reference>
<dbReference type="Proteomes" id="UP000676649">
    <property type="component" value="Chromosome"/>
</dbReference>
<dbReference type="Gene3D" id="3.40.50.150">
    <property type="entry name" value="Vaccinia Virus protein VP39"/>
    <property type="match status" value="1"/>
</dbReference>
<proteinExistence type="predicted"/>
<dbReference type="InterPro" id="IPR007536">
    <property type="entry name" value="16SrRNA_methylTrfase_J"/>
</dbReference>
<dbReference type="SUPFAM" id="SSF53335">
    <property type="entry name" value="S-adenosyl-L-methionine-dependent methyltransferases"/>
    <property type="match status" value="1"/>
</dbReference>
<gene>
    <name evidence="1" type="ORF">KEF85_11660</name>
</gene>
<dbReference type="RefSeq" id="WP_215580762.1">
    <property type="nucleotide sequence ID" value="NZ_CP073754.1"/>
</dbReference>
<evidence type="ECO:0000313" key="2">
    <source>
        <dbReference type="Proteomes" id="UP000676649"/>
    </source>
</evidence>
<keyword evidence="2" id="KW-1185">Reference proteome</keyword>
<accession>A0A975R8H8</accession>
<protein>
    <submittedName>
        <fullName evidence="1">Class I SAM-dependent methyltransferase</fullName>
        <ecNumber evidence="1">2.1.1.-</ecNumber>
    </submittedName>
</protein>
<dbReference type="AlphaFoldDB" id="A0A975R8H8"/>
<sequence>MQLDSWAVFCNDALQLNASRQLAEQLVVPLLDEESVVLAPQAFFLSYRQGCLMLLDRQTLRKGGLAVDIEPRPGEQHSYPAPKKDLLAQAIGRKTRSVIDATTGWAQDSLAIFRMGYELQCIERSPLMAALISDGFQRLAQKDWMLNRQLQPPRLISGNAIQLLADLAVAPDCIYLDPMFPAKPKKSALPKKAMLILRDILGDDLDRAELFAAAWQASAKRVVVKSPDYAEPIAGKPAETHQGKLLRYDVYIK</sequence>
<dbReference type="InterPro" id="IPR029063">
    <property type="entry name" value="SAM-dependent_MTases_sf"/>
</dbReference>
<organism evidence="1 2">
    <name type="scientific">Methylomonas paludis</name>
    <dbReference type="NCBI Taxonomy" id="1173101"/>
    <lineage>
        <taxon>Bacteria</taxon>
        <taxon>Pseudomonadati</taxon>
        <taxon>Pseudomonadota</taxon>
        <taxon>Gammaproteobacteria</taxon>
        <taxon>Methylococcales</taxon>
        <taxon>Methylococcaceae</taxon>
        <taxon>Methylomonas</taxon>
    </lineage>
</organism>
<keyword evidence="1" id="KW-0489">Methyltransferase</keyword>
<dbReference type="Pfam" id="PF04445">
    <property type="entry name" value="SAM_MT"/>
    <property type="match status" value="1"/>
</dbReference>